<reference evidence="2" key="1">
    <citation type="submission" date="2019-12" db="EMBL/GenBank/DDBJ databases">
        <title>Genome sequencing and annotation of Brassica cretica.</title>
        <authorList>
            <person name="Studholme D.J."/>
            <person name="Sarris P.F."/>
        </authorList>
    </citation>
    <scope>NUCLEOTIDE SEQUENCE</scope>
    <source>
        <strain evidence="2">PFS-102/07</strain>
        <tissue evidence="2">Leaf</tissue>
    </source>
</reference>
<protein>
    <submittedName>
        <fullName evidence="2">Uncharacterized protein</fullName>
    </submittedName>
</protein>
<dbReference type="EMBL" id="QGKY02001925">
    <property type="protein sequence ID" value="KAF2545456.1"/>
    <property type="molecule type" value="Genomic_DNA"/>
</dbReference>
<proteinExistence type="predicted"/>
<evidence type="ECO:0000313" key="2">
    <source>
        <dbReference type="EMBL" id="KAF2545456.1"/>
    </source>
</evidence>
<gene>
    <name evidence="2" type="ORF">F2Q70_00022669</name>
</gene>
<feature type="compositionally biased region" description="Low complexity" evidence="1">
    <location>
        <begin position="376"/>
        <end position="385"/>
    </location>
</feature>
<organism evidence="2">
    <name type="scientific">Brassica cretica</name>
    <name type="common">Mustard</name>
    <dbReference type="NCBI Taxonomy" id="69181"/>
    <lineage>
        <taxon>Eukaryota</taxon>
        <taxon>Viridiplantae</taxon>
        <taxon>Streptophyta</taxon>
        <taxon>Embryophyta</taxon>
        <taxon>Tracheophyta</taxon>
        <taxon>Spermatophyta</taxon>
        <taxon>Magnoliopsida</taxon>
        <taxon>eudicotyledons</taxon>
        <taxon>Gunneridae</taxon>
        <taxon>Pentapetalae</taxon>
        <taxon>rosids</taxon>
        <taxon>malvids</taxon>
        <taxon>Brassicales</taxon>
        <taxon>Brassicaceae</taxon>
        <taxon>Brassiceae</taxon>
        <taxon>Brassica</taxon>
    </lineage>
</organism>
<comment type="caution">
    <text evidence="2">The sequence shown here is derived from an EMBL/GenBank/DDBJ whole genome shotgun (WGS) entry which is preliminary data.</text>
</comment>
<accession>A0A8S9GM94</accession>
<dbReference type="AlphaFoldDB" id="A0A8S9GM94"/>
<name>A0A8S9GM94_BRACR</name>
<evidence type="ECO:0000256" key="1">
    <source>
        <dbReference type="SAM" id="MobiDB-lite"/>
    </source>
</evidence>
<feature type="region of interest" description="Disordered" evidence="1">
    <location>
        <begin position="375"/>
        <end position="394"/>
    </location>
</feature>
<sequence length="394" mass="44214">MTSRRKSSSKSRRGRSVPDGSSLQHENIAPKVEFSDHSIDPEEIDAYWTASGEPKNPTHGTWRTAPFRANPMEGCPSRSCPNGLDAIRSFCKFMESVEFRLPVAGEFAESPPNGYFTCFEGSVGSNRAVYNTLSDKGPEFTKASSLVNGGLLVMNRALDASNKEACMDHSRRGLELHWMANGPARGKEERKTCSEQYTRGLNFAYKSGTRKLRKNQPSTKINYCNNGRLRHSRTNDRFYVTDATADGTDARVAANNRSAETGCTAGTTCPNWKIDDLAAKVDLLLKNNQNQILVMEETNLEPGTTDAATETETSEEDQQEVSYINGQGWQFKNYHPNPNVRNNPHMFSYKTNPDNPNDRSQRNQFQNTGYQKPYLQNQNQNQNQNGKMFIFSQA</sequence>
<feature type="compositionally biased region" description="Basic residues" evidence="1">
    <location>
        <begin position="1"/>
        <end position="15"/>
    </location>
</feature>
<feature type="region of interest" description="Disordered" evidence="1">
    <location>
        <begin position="332"/>
        <end position="364"/>
    </location>
</feature>
<feature type="region of interest" description="Disordered" evidence="1">
    <location>
        <begin position="299"/>
        <end position="319"/>
    </location>
</feature>
<feature type="region of interest" description="Disordered" evidence="1">
    <location>
        <begin position="1"/>
        <end position="39"/>
    </location>
</feature>